<dbReference type="InterPro" id="IPR035979">
    <property type="entry name" value="RBD_domain_sf"/>
</dbReference>
<dbReference type="GO" id="GO:0005737">
    <property type="term" value="C:cytoplasm"/>
    <property type="evidence" value="ECO:0007669"/>
    <property type="project" value="TreeGrafter"/>
</dbReference>
<dbReference type="InterPro" id="IPR050374">
    <property type="entry name" value="RRT5_SRSF_SR"/>
</dbReference>
<protein>
    <recommendedName>
        <fullName evidence="4">RRM domain-containing protein</fullName>
    </recommendedName>
</protein>
<sequence length="885" mass="92370">MLDNGEPPPQPVQSNSMTRNASADNEERGRSPIMNPAQHLEHLRSSSRTPTSAEIDAVIAAAMANAPPPISVQPDYPEIAGINRSVTPLMTNLLPSAVGIDGRVNLFVGNLPYRVRWQDLKDLFRKAGTVLRADVSLGPDNRSRGYGTVLMGSREDAARAIDRYNGYTWQTRTLEVRPDRLPPEYEPQTHAPHPHRPGVFPFHSSGHPPFPMSGHLTPQPSWIPGQGRPPFPGHTGSHGLLIPGMGPSPVAPPTALSGSSPIPSSQSPNSLYPSLSLPISVQNTGGHGHGQPYPQLAASPLAGSLSAGTMNTHTSPDPNPSIPLPRSTSPNPTSRPTSSHSKPTSPAKGERAPPPGTLGPLPPPPFAVVSPALSNAGLAGAGAERLGPSPPTVPHAPIAPIPQLEGLAHQGLGLGPPDTLHDRVIFVSNLPLSVQWQDLKDLLRPAGTIIRADVATDANGRPRGFGTALFASEGDAARAVTLFNDLEIQGQRIRAHLERDSIIDPSHANGVSSASALDQTPPMSSAPSAANQEEDAVETLAPIDTSAESSAGPHRSIENSPIAKLPWSLNTSLQHQTPGRPGPGPGPSPTHQTPGIHQHTPNFRQLHHPGPISMPPFPPMQSDNPLSPLQTRGLPPMTPSMPGFVFNAPVYPETPPIHQGFSGMSLNNFGPFSPGIPVTSPNAFGYNPFSAPGAPIRFPQPPQQSPHQYQGSAVLGTPTTQSFPILNGNAGQQGSISQTLSSGQDYFPPIGIGMNGMMPDTPTPKLAGRIPLSSSSSSGAGGTNPLNAKERLASTASEEALVEAANSLSIDGGADGGGKNSPDSPSEMRRTLSSNTNAGNGSAGEMEVKGRISLDGKRPTSFLDPSSVGGGGKGDRRASFDDSTR</sequence>
<feature type="region of interest" description="Disordered" evidence="3">
    <location>
        <begin position="728"/>
        <end position="787"/>
    </location>
</feature>
<feature type="compositionally biased region" description="Pro residues" evidence="3">
    <location>
        <begin position="352"/>
        <end position="366"/>
    </location>
</feature>
<dbReference type="InterPro" id="IPR012677">
    <property type="entry name" value="Nucleotide-bd_a/b_plait_sf"/>
</dbReference>
<feature type="region of interest" description="Disordered" evidence="3">
    <location>
        <begin position="807"/>
        <end position="885"/>
    </location>
</feature>
<proteinExistence type="predicted"/>
<feature type="compositionally biased region" description="Low complexity" evidence="3">
    <location>
        <begin position="324"/>
        <end position="339"/>
    </location>
</feature>
<feature type="compositionally biased region" description="Polar residues" evidence="3">
    <location>
        <begin position="621"/>
        <end position="630"/>
    </location>
</feature>
<dbReference type="Gene3D" id="3.30.70.330">
    <property type="match status" value="2"/>
</dbReference>
<feature type="compositionally biased region" description="Low complexity" evidence="3">
    <location>
        <begin position="376"/>
        <end position="387"/>
    </location>
</feature>
<feature type="region of interest" description="Disordered" evidence="3">
    <location>
        <begin position="572"/>
        <end position="631"/>
    </location>
</feature>
<evidence type="ECO:0000256" key="2">
    <source>
        <dbReference type="PROSITE-ProRule" id="PRU00176"/>
    </source>
</evidence>
<dbReference type="PROSITE" id="PS50102">
    <property type="entry name" value="RRM"/>
    <property type="match status" value="2"/>
</dbReference>
<dbReference type="AlphaFoldDB" id="A0A1B9G910"/>
<feature type="compositionally biased region" description="Low complexity" evidence="3">
    <location>
        <begin position="296"/>
        <end position="308"/>
    </location>
</feature>
<dbReference type="GO" id="GO:0003729">
    <property type="term" value="F:mRNA binding"/>
    <property type="evidence" value="ECO:0007669"/>
    <property type="project" value="TreeGrafter"/>
</dbReference>
<feature type="compositionally biased region" description="Basic and acidic residues" evidence="3">
    <location>
        <begin position="846"/>
        <end position="858"/>
    </location>
</feature>
<dbReference type="GO" id="GO:0005634">
    <property type="term" value="C:nucleus"/>
    <property type="evidence" value="ECO:0007669"/>
    <property type="project" value="TreeGrafter"/>
</dbReference>
<feature type="domain" description="RRM" evidence="4">
    <location>
        <begin position="423"/>
        <end position="500"/>
    </location>
</feature>
<feature type="compositionally biased region" description="Pro residues" evidence="3">
    <location>
        <begin position="388"/>
        <end position="399"/>
    </location>
</feature>
<feature type="compositionally biased region" description="Low complexity" evidence="3">
    <location>
        <begin position="257"/>
        <end position="280"/>
    </location>
</feature>
<feature type="compositionally biased region" description="Pro residues" evidence="3">
    <location>
        <begin position="1"/>
        <end position="11"/>
    </location>
</feature>
<reference evidence="5" key="2">
    <citation type="submission" date="2014-01" db="EMBL/GenBank/DDBJ databases">
        <title>Evolution of pathogenesis and genome organization in the Tremellales.</title>
        <authorList>
            <person name="Cuomo C."/>
            <person name="Litvintseva A."/>
            <person name="Heitman J."/>
            <person name="Chen Y."/>
            <person name="Sun S."/>
            <person name="Springer D."/>
            <person name="Dromer F."/>
            <person name="Young S."/>
            <person name="Zeng Q."/>
            <person name="Chapman S."/>
            <person name="Gujja S."/>
            <person name="Saif S."/>
            <person name="Birren B."/>
        </authorList>
    </citation>
    <scope>NUCLEOTIDE SEQUENCE</scope>
    <source>
        <strain evidence="5">CBS 10118</strain>
    </source>
</reference>
<dbReference type="EMBL" id="KI894019">
    <property type="protein sequence ID" value="OCF27528.1"/>
    <property type="molecule type" value="Genomic_DNA"/>
</dbReference>
<evidence type="ECO:0000259" key="4">
    <source>
        <dbReference type="PROSITE" id="PS50102"/>
    </source>
</evidence>
<dbReference type="InterPro" id="IPR000504">
    <property type="entry name" value="RRM_dom"/>
</dbReference>
<reference evidence="5" key="1">
    <citation type="submission" date="2013-07" db="EMBL/GenBank/DDBJ databases">
        <title>The Genome Sequence of Cryptococcus bestiolae CBS10118.</title>
        <authorList>
            <consortium name="The Broad Institute Genome Sequencing Platform"/>
            <person name="Cuomo C."/>
            <person name="Litvintseva A."/>
            <person name="Chen Y."/>
            <person name="Heitman J."/>
            <person name="Sun S."/>
            <person name="Springer D."/>
            <person name="Dromer F."/>
            <person name="Young S.K."/>
            <person name="Zeng Q."/>
            <person name="Gargeya S."/>
            <person name="Fitzgerald M."/>
            <person name="Abouelleil A."/>
            <person name="Alvarado L."/>
            <person name="Berlin A.M."/>
            <person name="Chapman S.B."/>
            <person name="Dewar J."/>
            <person name="Goldberg J."/>
            <person name="Griggs A."/>
            <person name="Gujja S."/>
            <person name="Hansen M."/>
            <person name="Howarth C."/>
            <person name="Imamovic A."/>
            <person name="Larimer J."/>
            <person name="McCowan C."/>
            <person name="Murphy C."/>
            <person name="Pearson M."/>
            <person name="Priest M."/>
            <person name="Roberts A."/>
            <person name="Saif S."/>
            <person name="Shea T."/>
            <person name="Sykes S."/>
            <person name="Wortman J."/>
            <person name="Nusbaum C."/>
            <person name="Birren B."/>
        </authorList>
    </citation>
    <scope>NUCLEOTIDE SEQUENCE [LARGE SCALE GENOMIC DNA]</scope>
    <source>
        <strain evidence="5">CBS 10118</strain>
    </source>
</reference>
<feature type="region of interest" description="Disordered" evidence="3">
    <location>
        <begin position="1"/>
        <end position="51"/>
    </location>
</feature>
<dbReference type="SUPFAM" id="SSF54928">
    <property type="entry name" value="RNA-binding domain, RBD"/>
    <property type="match status" value="2"/>
</dbReference>
<keyword evidence="1 2" id="KW-0694">RNA-binding</keyword>
<dbReference type="VEuPathDB" id="FungiDB:I302_02370"/>
<dbReference type="SMART" id="SM00360">
    <property type="entry name" value="RRM"/>
    <property type="match status" value="2"/>
</dbReference>
<dbReference type="PANTHER" id="PTHR23003:SF64">
    <property type="entry name" value="RRM DOMAIN-CONTAINING PROTEIN"/>
    <property type="match status" value="1"/>
</dbReference>
<feature type="compositionally biased region" description="Polar residues" evidence="3">
    <location>
        <begin position="12"/>
        <end position="23"/>
    </location>
</feature>
<feature type="compositionally biased region" description="Polar residues" evidence="3">
    <location>
        <begin position="831"/>
        <end position="840"/>
    </location>
</feature>
<feature type="compositionally biased region" description="Polar residues" evidence="3">
    <location>
        <begin position="509"/>
        <end position="531"/>
    </location>
</feature>
<evidence type="ECO:0000256" key="1">
    <source>
        <dbReference type="ARBA" id="ARBA00022884"/>
    </source>
</evidence>
<evidence type="ECO:0000256" key="3">
    <source>
        <dbReference type="SAM" id="MobiDB-lite"/>
    </source>
</evidence>
<accession>A0A1B9G910</accession>
<dbReference type="Pfam" id="PF00076">
    <property type="entry name" value="RRM_1"/>
    <property type="match status" value="2"/>
</dbReference>
<feature type="domain" description="RRM" evidence="4">
    <location>
        <begin position="104"/>
        <end position="181"/>
    </location>
</feature>
<feature type="compositionally biased region" description="Polar residues" evidence="3">
    <location>
        <begin position="728"/>
        <end position="744"/>
    </location>
</feature>
<dbReference type="OrthoDB" id="1049195at2759"/>
<organism evidence="5">
    <name type="scientific">Kwoniella bestiolae CBS 10118</name>
    <dbReference type="NCBI Taxonomy" id="1296100"/>
    <lineage>
        <taxon>Eukaryota</taxon>
        <taxon>Fungi</taxon>
        <taxon>Dikarya</taxon>
        <taxon>Basidiomycota</taxon>
        <taxon>Agaricomycotina</taxon>
        <taxon>Tremellomycetes</taxon>
        <taxon>Tremellales</taxon>
        <taxon>Cryptococcaceae</taxon>
        <taxon>Kwoniella</taxon>
    </lineage>
</organism>
<feature type="compositionally biased region" description="Basic and acidic residues" evidence="3">
    <location>
        <begin position="873"/>
        <end position="885"/>
    </location>
</feature>
<dbReference type="STRING" id="1296100.A0A1B9G910"/>
<feature type="region of interest" description="Disordered" evidence="3">
    <location>
        <begin position="214"/>
        <end position="399"/>
    </location>
</feature>
<name>A0A1B9G910_9TREE</name>
<feature type="region of interest" description="Disordered" evidence="3">
    <location>
        <begin position="504"/>
        <end position="536"/>
    </location>
</feature>
<dbReference type="PANTHER" id="PTHR23003">
    <property type="entry name" value="RNA RECOGNITION MOTIF RRM DOMAIN CONTAINING PROTEIN"/>
    <property type="match status" value="1"/>
</dbReference>
<dbReference type="FunFam" id="3.30.70.330:FF:000742">
    <property type="entry name" value="Telomere maintenance protein, putative"/>
    <property type="match status" value="1"/>
</dbReference>
<gene>
    <name evidence="5" type="ORF">I302_02370</name>
</gene>
<dbReference type="FunFam" id="3.30.70.330:FF:000145">
    <property type="entry name" value="Putative RNP domain-containing protein"/>
    <property type="match status" value="1"/>
</dbReference>
<evidence type="ECO:0000313" key="5">
    <source>
        <dbReference type="EMBL" id="OCF27528.1"/>
    </source>
</evidence>
<dbReference type="GO" id="GO:1990904">
    <property type="term" value="C:ribonucleoprotein complex"/>
    <property type="evidence" value="ECO:0007669"/>
    <property type="project" value="TreeGrafter"/>
</dbReference>